<organism evidence="1 2">
    <name type="scientific">Ilumatobacter fluminis</name>
    <dbReference type="NCBI Taxonomy" id="467091"/>
    <lineage>
        <taxon>Bacteria</taxon>
        <taxon>Bacillati</taxon>
        <taxon>Actinomycetota</taxon>
        <taxon>Acidimicrobiia</taxon>
        <taxon>Acidimicrobiales</taxon>
        <taxon>Ilumatobacteraceae</taxon>
        <taxon>Ilumatobacter</taxon>
    </lineage>
</organism>
<dbReference type="AlphaFoldDB" id="A0A4R7I439"/>
<proteinExistence type="predicted"/>
<evidence type="ECO:0008006" key="3">
    <source>
        <dbReference type="Google" id="ProtNLM"/>
    </source>
</evidence>
<keyword evidence="2" id="KW-1185">Reference proteome</keyword>
<sequence>MSRAFEVLDVRPTRMGELMLRRRLEPVLQIDIWEVKLGEAFLMSSMFTATEEAVGRLGIADTQGDALRVVVGGLGLGCTAAAALESDRVAELTVIDALAEVIEWHERGLVPLGPTLVADERCRFVHGDFFAMAHDGIDVGGGPPFDAILVDIDHTPDFHLDESHAGFYSEGGLQRVADQLVPGGTFALWSDDPPDAGFTALLGRVFGDVRAEIVEFPNHYTGANSACTVYLSHP</sequence>
<gene>
    <name evidence="1" type="ORF">BDK89_3056</name>
</gene>
<evidence type="ECO:0000313" key="1">
    <source>
        <dbReference type="EMBL" id="TDT17446.1"/>
    </source>
</evidence>
<dbReference type="OrthoDB" id="9793351at2"/>
<dbReference type="RefSeq" id="WP_133869737.1">
    <property type="nucleotide sequence ID" value="NZ_SOAU01000001.1"/>
</dbReference>
<accession>A0A4R7I439</accession>
<dbReference type="Proteomes" id="UP000294558">
    <property type="component" value="Unassembled WGS sequence"/>
</dbReference>
<dbReference type="EMBL" id="SOAU01000001">
    <property type="protein sequence ID" value="TDT17446.1"/>
    <property type="molecule type" value="Genomic_DNA"/>
</dbReference>
<name>A0A4R7I439_9ACTN</name>
<evidence type="ECO:0000313" key="2">
    <source>
        <dbReference type="Proteomes" id="UP000294558"/>
    </source>
</evidence>
<comment type="caution">
    <text evidence="1">The sequence shown here is derived from an EMBL/GenBank/DDBJ whole genome shotgun (WGS) entry which is preliminary data.</text>
</comment>
<dbReference type="SUPFAM" id="SSF53335">
    <property type="entry name" value="S-adenosyl-L-methionine-dependent methyltransferases"/>
    <property type="match status" value="1"/>
</dbReference>
<protein>
    <recommendedName>
        <fullName evidence="3">Spermidine synthase</fullName>
    </recommendedName>
</protein>
<dbReference type="Gene3D" id="3.40.50.150">
    <property type="entry name" value="Vaccinia Virus protein VP39"/>
    <property type="match status" value="1"/>
</dbReference>
<dbReference type="InterPro" id="IPR029063">
    <property type="entry name" value="SAM-dependent_MTases_sf"/>
</dbReference>
<reference evidence="1 2" key="1">
    <citation type="submission" date="2019-03" db="EMBL/GenBank/DDBJ databases">
        <title>Sequencing the genomes of 1000 actinobacteria strains.</title>
        <authorList>
            <person name="Klenk H.-P."/>
        </authorList>
    </citation>
    <scope>NUCLEOTIDE SEQUENCE [LARGE SCALE GENOMIC DNA]</scope>
    <source>
        <strain evidence="1 2">DSM 18936</strain>
    </source>
</reference>